<keyword evidence="3" id="KW-0813">Transport</keyword>
<dbReference type="GO" id="GO:0045259">
    <property type="term" value="C:proton-transporting ATP synthase complex"/>
    <property type="evidence" value="ECO:0007669"/>
    <property type="project" value="UniProtKB-KW"/>
</dbReference>
<evidence type="ECO:0000256" key="7">
    <source>
        <dbReference type="ARBA" id="ARBA00023065"/>
    </source>
</evidence>
<comment type="subcellular location">
    <subcellularLocation>
        <location evidence="1">Mitochondrion inner membrane</location>
    </subcellularLocation>
</comment>
<dbReference type="GO" id="GO:0005743">
    <property type="term" value="C:mitochondrial inner membrane"/>
    <property type="evidence" value="ECO:0007669"/>
    <property type="project" value="UniProtKB-SubCell"/>
</dbReference>
<dbReference type="GO" id="GO:0015078">
    <property type="term" value="F:proton transmembrane transporter activity"/>
    <property type="evidence" value="ECO:0007669"/>
    <property type="project" value="InterPro"/>
</dbReference>
<dbReference type="AlphaFoldDB" id="A0A427B8T2"/>
<sequence>MSGNGVKKVAEVAAKATKSIDWDGMAKLIVSDGARKEFANLRRSFDEVNNQLQTKFSQVQDSLSPESHSSPSVAASRSAKEQQF</sequence>
<evidence type="ECO:0000313" key="11">
    <source>
        <dbReference type="EMBL" id="RRT84920.1"/>
    </source>
</evidence>
<comment type="similarity">
    <text evidence="2">Belongs to the ATPase d subunit family.</text>
</comment>
<evidence type="ECO:0000256" key="6">
    <source>
        <dbReference type="ARBA" id="ARBA00022792"/>
    </source>
</evidence>
<evidence type="ECO:0000256" key="9">
    <source>
        <dbReference type="ARBA" id="ARBA00023136"/>
    </source>
</evidence>
<evidence type="ECO:0000313" key="12">
    <source>
        <dbReference type="Proteomes" id="UP000287651"/>
    </source>
</evidence>
<dbReference type="SUPFAM" id="SSF161065">
    <property type="entry name" value="ATP synthase D chain-like"/>
    <property type="match status" value="1"/>
</dbReference>
<proteinExistence type="inferred from homology"/>
<keyword evidence="7" id="KW-0406">Ion transport</keyword>
<dbReference type="Proteomes" id="UP000287651">
    <property type="component" value="Unassembled WGS sequence"/>
</dbReference>
<feature type="region of interest" description="Disordered" evidence="10">
    <location>
        <begin position="57"/>
        <end position="84"/>
    </location>
</feature>
<dbReference type="GO" id="GO:0015986">
    <property type="term" value="P:proton motive force-driven ATP synthesis"/>
    <property type="evidence" value="ECO:0007669"/>
    <property type="project" value="InterPro"/>
</dbReference>
<dbReference type="PANTHER" id="PTHR12700">
    <property type="entry name" value="ATP SYNTHASE SUBUNIT D, MITOCHONDRIAL"/>
    <property type="match status" value="1"/>
</dbReference>
<evidence type="ECO:0000256" key="2">
    <source>
        <dbReference type="ARBA" id="ARBA00006842"/>
    </source>
</evidence>
<dbReference type="InterPro" id="IPR008689">
    <property type="entry name" value="ATP_synth_F0_dsu_mt"/>
</dbReference>
<comment type="caution">
    <text evidence="11">The sequence shown here is derived from an EMBL/GenBank/DDBJ whole genome shotgun (WGS) entry which is preliminary data.</text>
</comment>
<dbReference type="EMBL" id="AMZH03000210">
    <property type="protein sequence ID" value="RRT84920.1"/>
    <property type="molecule type" value="Genomic_DNA"/>
</dbReference>
<evidence type="ECO:0000256" key="4">
    <source>
        <dbReference type="ARBA" id="ARBA00022547"/>
    </source>
</evidence>
<evidence type="ECO:0000256" key="10">
    <source>
        <dbReference type="SAM" id="MobiDB-lite"/>
    </source>
</evidence>
<dbReference type="Gene3D" id="6.10.280.70">
    <property type="match status" value="1"/>
</dbReference>
<keyword evidence="4" id="KW-0138">CF(0)</keyword>
<keyword evidence="9" id="KW-0472">Membrane</keyword>
<gene>
    <name evidence="11" type="ORF">B296_00012793</name>
</gene>
<evidence type="ECO:0000256" key="5">
    <source>
        <dbReference type="ARBA" id="ARBA00022781"/>
    </source>
</evidence>
<accession>A0A427B8T2</accession>
<feature type="compositionally biased region" description="Low complexity" evidence="10">
    <location>
        <begin position="62"/>
        <end position="77"/>
    </location>
</feature>
<evidence type="ECO:0000256" key="8">
    <source>
        <dbReference type="ARBA" id="ARBA00023128"/>
    </source>
</evidence>
<evidence type="ECO:0000256" key="1">
    <source>
        <dbReference type="ARBA" id="ARBA00004273"/>
    </source>
</evidence>
<keyword evidence="8" id="KW-0496">Mitochondrion</keyword>
<organism evidence="11 12">
    <name type="scientific">Ensete ventricosum</name>
    <name type="common">Abyssinian banana</name>
    <name type="synonym">Musa ensete</name>
    <dbReference type="NCBI Taxonomy" id="4639"/>
    <lineage>
        <taxon>Eukaryota</taxon>
        <taxon>Viridiplantae</taxon>
        <taxon>Streptophyta</taxon>
        <taxon>Embryophyta</taxon>
        <taxon>Tracheophyta</taxon>
        <taxon>Spermatophyta</taxon>
        <taxon>Magnoliopsida</taxon>
        <taxon>Liliopsida</taxon>
        <taxon>Zingiberales</taxon>
        <taxon>Musaceae</taxon>
        <taxon>Ensete</taxon>
    </lineage>
</organism>
<dbReference type="InterPro" id="IPR036228">
    <property type="entry name" value="ATP_synth_F0_dsu_sf_mt"/>
</dbReference>
<name>A0A427B8T2_ENSVE</name>
<reference evidence="11 12" key="1">
    <citation type="journal article" date="2014" name="Agronomy (Basel)">
        <title>A Draft Genome Sequence for Ensete ventricosum, the Drought-Tolerant Tree Against Hunger.</title>
        <authorList>
            <person name="Harrison J."/>
            <person name="Moore K.A."/>
            <person name="Paszkiewicz K."/>
            <person name="Jones T."/>
            <person name="Grant M."/>
            <person name="Ambacheew D."/>
            <person name="Muzemil S."/>
            <person name="Studholme D.J."/>
        </authorList>
    </citation>
    <scope>NUCLEOTIDE SEQUENCE [LARGE SCALE GENOMIC DNA]</scope>
</reference>
<evidence type="ECO:0000256" key="3">
    <source>
        <dbReference type="ARBA" id="ARBA00022448"/>
    </source>
</evidence>
<keyword evidence="5" id="KW-0375">Hydrogen ion transport</keyword>
<keyword evidence="6" id="KW-0999">Mitochondrion inner membrane</keyword>
<protein>
    <submittedName>
        <fullName evidence="11">Uncharacterized protein</fullName>
    </submittedName>
</protein>